<reference evidence="7 8" key="1">
    <citation type="submission" date="2018-02" db="EMBL/GenBank/DDBJ databases">
        <title>Genomic Encyclopedia of Archaeal and Bacterial Type Strains, Phase II (KMG-II): from individual species to whole genera.</title>
        <authorList>
            <person name="Goeker M."/>
        </authorList>
    </citation>
    <scope>NUCLEOTIDE SEQUENCE [LARGE SCALE GENOMIC DNA]</scope>
    <source>
        <strain evidence="7 8">DSM 18921</strain>
    </source>
</reference>
<dbReference type="Pfam" id="PF08281">
    <property type="entry name" value="Sigma70_r4_2"/>
    <property type="match status" value="1"/>
</dbReference>
<gene>
    <name evidence="7" type="ORF">LX70_03495</name>
</gene>
<dbReference type="PANTHER" id="PTHR34294:SF1">
    <property type="entry name" value="TRANSCRIPTIONAL REGULATOR LSRR"/>
    <property type="match status" value="1"/>
</dbReference>
<dbReference type="Gene3D" id="1.10.10.10">
    <property type="entry name" value="Winged helix-like DNA-binding domain superfamily/Winged helix DNA-binding domain"/>
    <property type="match status" value="1"/>
</dbReference>
<evidence type="ECO:0000259" key="5">
    <source>
        <dbReference type="Pfam" id="PF04198"/>
    </source>
</evidence>
<dbReference type="InterPro" id="IPR013324">
    <property type="entry name" value="RNA_pol_sigma_r3/r4-like"/>
</dbReference>
<dbReference type="GO" id="GO:0016987">
    <property type="term" value="F:sigma factor activity"/>
    <property type="evidence" value="ECO:0007669"/>
    <property type="project" value="InterPro"/>
</dbReference>
<dbReference type="InterPro" id="IPR036388">
    <property type="entry name" value="WH-like_DNA-bd_sf"/>
</dbReference>
<keyword evidence="2" id="KW-0805">Transcription regulation</keyword>
<dbReference type="GO" id="GO:0006352">
    <property type="term" value="P:DNA-templated transcription initiation"/>
    <property type="evidence" value="ECO:0007669"/>
    <property type="project" value="InterPro"/>
</dbReference>
<comment type="caution">
    <text evidence="7">The sequence shown here is derived from an EMBL/GenBank/DDBJ whole genome shotgun (WGS) entry which is preliminary data.</text>
</comment>
<dbReference type="EMBL" id="PVEP01000010">
    <property type="protein sequence ID" value="PQV55242.1"/>
    <property type="molecule type" value="Genomic_DNA"/>
</dbReference>
<evidence type="ECO:0000256" key="4">
    <source>
        <dbReference type="ARBA" id="ARBA00023163"/>
    </source>
</evidence>
<dbReference type="PANTHER" id="PTHR34294">
    <property type="entry name" value="TRANSCRIPTIONAL REGULATOR-RELATED"/>
    <property type="match status" value="1"/>
</dbReference>
<proteinExistence type="inferred from homology"/>
<protein>
    <submittedName>
        <fullName evidence="7">DNA-binding transcriptional regulator LsrR (DeoR family)</fullName>
    </submittedName>
</protein>
<dbReference type="Pfam" id="PF04198">
    <property type="entry name" value="Sugar-bind"/>
    <property type="match status" value="1"/>
</dbReference>
<keyword evidence="3 7" id="KW-0238">DNA-binding</keyword>
<feature type="domain" description="Sugar-binding" evidence="5">
    <location>
        <begin position="64"/>
        <end position="315"/>
    </location>
</feature>
<dbReference type="AlphaFoldDB" id="A0A2S8S366"/>
<dbReference type="InterPro" id="IPR007324">
    <property type="entry name" value="Sugar-bd_dom_put"/>
</dbReference>
<evidence type="ECO:0000256" key="2">
    <source>
        <dbReference type="ARBA" id="ARBA00023015"/>
    </source>
</evidence>
<feature type="domain" description="RNA polymerase sigma factor 70 region 4 type 2" evidence="6">
    <location>
        <begin position="20"/>
        <end position="50"/>
    </location>
</feature>
<evidence type="ECO:0000313" key="8">
    <source>
        <dbReference type="Proteomes" id="UP000238338"/>
    </source>
</evidence>
<dbReference type="Gene3D" id="3.40.50.1360">
    <property type="match status" value="1"/>
</dbReference>
<comment type="similarity">
    <text evidence="1">Belongs to the SorC transcriptional regulatory family.</text>
</comment>
<dbReference type="InterPro" id="IPR013249">
    <property type="entry name" value="RNA_pol_sigma70_r4_t2"/>
</dbReference>
<keyword evidence="4" id="KW-0804">Transcription</keyword>
<dbReference type="GO" id="GO:0003677">
    <property type="term" value="F:DNA binding"/>
    <property type="evidence" value="ECO:0007669"/>
    <property type="project" value="UniProtKB-KW"/>
</dbReference>
<accession>A0A2S8S366</accession>
<evidence type="ECO:0000259" key="6">
    <source>
        <dbReference type="Pfam" id="PF08281"/>
    </source>
</evidence>
<dbReference type="RefSeq" id="WP_105516049.1">
    <property type="nucleotide sequence ID" value="NZ_PVEP01000010.1"/>
</dbReference>
<dbReference type="OrthoDB" id="9808171at2"/>
<organism evidence="7 8">
    <name type="scientific">Albidovulum denitrificans</name>
    <dbReference type="NCBI Taxonomy" id="404881"/>
    <lineage>
        <taxon>Bacteria</taxon>
        <taxon>Pseudomonadati</taxon>
        <taxon>Pseudomonadota</taxon>
        <taxon>Alphaproteobacteria</taxon>
        <taxon>Rhodobacterales</taxon>
        <taxon>Paracoccaceae</taxon>
        <taxon>Albidovulum</taxon>
    </lineage>
</organism>
<evidence type="ECO:0000256" key="1">
    <source>
        <dbReference type="ARBA" id="ARBA00010466"/>
    </source>
</evidence>
<evidence type="ECO:0000313" key="7">
    <source>
        <dbReference type="EMBL" id="PQV55242.1"/>
    </source>
</evidence>
<sequence>MPKDAQSDSDAFITEVCWHYYINEMTQAEIAEVMGVTRLRVNQAIQRAKQTGMVKVQIESPFLPRLDLQDALKQRFGLDGAHVAPANPRAYDYHRPVGAALADYLTASLKTKSWKKIGVSWGMTLQAAITRMTEQSYPEIEVLSMIGGTSQGARFNSFGIASGFAERLGAKYSLLAAPVFLSEGVDLDLFLSQTLFQTHIAKFRELDAAILTASNLSERSYLISTGLPDEISTADLTKAGAIGDVVGRFLDTDGNSVSNALEGRTIGIDLEVLRAIPDRILAAAGHHKVEIIVAALKRGLANTLITDDVTAPLLLDSAQNPFVIFYMHL</sequence>
<evidence type="ECO:0000256" key="3">
    <source>
        <dbReference type="ARBA" id="ARBA00023125"/>
    </source>
</evidence>
<dbReference type="InterPro" id="IPR051054">
    <property type="entry name" value="SorC_transcr_regulators"/>
</dbReference>
<keyword evidence="8" id="KW-1185">Reference proteome</keyword>
<dbReference type="Proteomes" id="UP000238338">
    <property type="component" value="Unassembled WGS sequence"/>
</dbReference>
<dbReference type="SUPFAM" id="SSF100950">
    <property type="entry name" value="NagB/RpiA/CoA transferase-like"/>
    <property type="match status" value="1"/>
</dbReference>
<dbReference type="GO" id="GO:0030246">
    <property type="term" value="F:carbohydrate binding"/>
    <property type="evidence" value="ECO:0007669"/>
    <property type="project" value="InterPro"/>
</dbReference>
<dbReference type="SUPFAM" id="SSF88659">
    <property type="entry name" value="Sigma3 and sigma4 domains of RNA polymerase sigma factors"/>
    <property type="match status" value="1"/>
</dbReference>
<name>A0A2S8S366_9RHOB</name>
<dbReference type="InterPro" id="IPR037171">
    <property type="entry name" value="NagB/RpiA_transferase-like"/>
</dbReference>